<evidence type="ECO:0000259" key="1">
    <source>
        <dbReference type="PROSITE" id="PS00028"/>
    </source>
</evidence>
<feature type="non-terminal residue" evidence="2">
    <location>
        <position position="1"/>
    </location>
</feature>
<protein>
    <recommendedName>
        <fullName evidence="1">C2H2-type domain-containing protein</fullName>
    </recommendedName>
</protein>
<sequence length="68" mass="7953">KAKYYCDLCDFHLNEKTDCEKHWKDNRHSRKKKLNEMDKVLSSIPEPTDQQFAALTAAVEKVYGEHGI</sequence>
<evidence type="ECO:0000313" key="2">
    <source>
        <dbReference type="EMBL" id="CEK78014.1"/>
    </source>
</evidence>
<organism evidence="2">
    <name type="scientific">Arion vulgaris</name>
    <dbReference type="NCBI Taxonomy" id="1028688"/>
    <lineage>
        <taxon>Eukaryota</taxon>
        <taxon>Metazoa</taxon>
        <taxon>Spiralia</taxon>
        <taxon>Lophotrochozoa</taxon>
        <taxon>Mollusca</taxon>
        <taxon>Gastropoda</taxon>
        <taxon>Heterobranchia</taxon>
        <taxon>Euthyneura</taxon>
        <taxon>Panpulmonata</taxon>
        <taxon>Eupulmonata</taxon>
        <taxon>Stylommatophora</taxon>
        <taxon>Helicina</taxon>
        <taxon>Arionoidea</taxon>
        <taxon>Arionidae</taxon>
        <taxon>Arion</taxon>
    </lineage>
</organism>
<dbReference type="SUPFAM" id="SSF57667">
    <property type="entry name" value="beta-beta-alpha zinc fingers"/>
    <property type="match status" value="1"/>
</dbReference>
<dbReference type="InterPro" id="IPR013087">
    <property type="entry name" value="Znf_C2H2_type"/>
</dbReference>
<dbReference type="EMBL" id="HACG01031149">
    <property type="protein sequence ID" value="CEK78014.1"/>
    <property type="molecule type" value="Transcribed_RNA"/>
</dbReference>
<accession>A0A0B7AAL0</accession>
<gene>
    <name evidence="2" type="primary">ORF107845</name>
</gene>
<feature type="domain" description="C2H2-type" evidence="1">
    <location>
        <begin position="6"/>
        <end position="28"/>
    </location>
</feature>
<dbReference type="Gene3D" id="3.30.160.60">
    <property type="entry name" value="Classic Zinc Finger"/>
    <property type="match status" value="1"/>
</dbReference>
<name>A0A0B7AAL0_9EUPU</name>
<reference evidence="2" key="1">
    <citation type="submission" date="2014-12" db="EMBL/GenBank/DDBJ databases">
        <title>Insight into the proteome of Arion vulgaris.</title>
        <authorList>
            <person name="Aradska J."/>
            <person name="Bulat T."/>
            <person name="Smidak R."/>
            <person name="Sarate P."/>
            <person name="Gangsoo J."/>
            <person name="Sialana F."/>
            <person name="Bilban M."/>
            <person name="Lubec G."/>
        </authorList>
    </citation>
    <scope>NUCLEOTIDE SEQUENCE</scope>
    <source>
        <tissue evidence="2">Skin</tissue>
    </source>
</reference>
<proteinExistence type="predicted"/>
<dbReference type="InterPro" id="IPR036236">
    <property type="entry name" value="Znf_C2H2_sf"/>
</dbReference>
<dbReference type="PROSITE" id="PS00028">
    <property type="entry name" value="ZINC_FINGER_C2H2_1"/>
    <property type="match status" value="1"/>
</dbReference>
<dbReference type="AlphaFoldDB" id="A0A0B7AAL0"/>
<feature type="non-terminal residue" evidence="2">
    <location>
        <position position="68"/>
    </location>
</feature>